<organism evidence="1 2">
    <name type="scientific">Lactuca saligna</name>
    <name type="common">Willowleaf lettuce</name>
    <dbReference type="NCBI Taxonomy" id="75948"/>
    <lineage>
        <taxon>Eukaryota</taxon>
        <taxon>Viridiplantae</taxon>
        <taxon>Streptophyta</taxon>
        <taxon>Embryophyta</taxon>
        <taxon>Tracheophyta</taxon>
        <taxon>Spermatophyta</taxon>
        <taxon>Magnoliopsida</taxon>
        <taxon>eudicotyledons</taxon>
        <taxon>Gunneridae</taxon>
        <taxon>Pentapetalae</taxon>
        <taxon>asterids</taxon>
        <taxon>campanulids</taxon>
        <taxon>Asterales</taxon>
        <taxon>Asteraceae</taxon>
        <taxon>Cichorioideae</taxon>
        <taxon>Cichorieae</taxon>
        <taxon>Lactucinae</taxon>
        <taxon>Lactuca</taxon>
    </lineage>
</organism>
<name>A0AA35Z341_LACSI</name>
<evidence type="ECO:0000313" key="1">
    <source>
        <dbReference type="EMBL" id="CAI9284911.1"/>
    </source>
</evidence>
<dbReference type="PANTHER" id="PTHR35702">
    <property type="entry name" value="EXPRESSED PROTEIN"/>
    <property type="match status" value="1"/>
</dbReference>
<accession>A0AA35Z341</accession>
<reference evidence="1" key="1">
    <citation type="submission" date="2023-04" db="EMBL/GenBank/DDBJ databases">
        <authorList>
            <person name="Vijverberg K."/>
            <person name="Xiong W."/>
            <person name="Schranz E."/>
        </authorList>
    </citation>
    <scope>NUCLEOTIDE SEQUENCE</scope>
</reference>
<keyword evidence="2" id="KW-1185">Reference proteome</keyword>
<gene>
    <name evidence="1" type="ORF">LSALG_LOCUS24409</name>
</gene>
<dbReference type="AlphaFoldDB" id="A0AA35Z341"/>
<protein>
    <submittedName>
        <fullName evidence="1">Uncharacterized protein</fullName>
    </submittedName>
</protein>
<sequence>MEAKAATKQAQKDGAKAAKMATRKAKRIIGMVISSGWDFFEAIYCGGIMTEGFLRGTGTLFGTYIVGYLGEERIGFMVYDIANGLYLLLGFGQFEENVCIILIQHDMEVTIVVAISSSNQMNHTLNNSQICQVKCMFSLVKHMFTQQDPIKVQTSGGYPTANYNAQKSSRSQGRHPGYAHQYLNYTTDSNVAIRNLVILTTTTLAKSMVAKQGPIVMATHEICLQVWLAVSLITDALAASGKVLIASSVS</sequence>
<proteinExistence type="predicted"/>
<evidence type="ECO:0000313" key="2">
    <source>
        <dbReference type="Proteomes" id="UP001177003"/>
    </source>
</evidence>
<dbReference type="EMBL" id="OX465081">
    <property type="protein sequence ID" value="CAI9284911.1"/>
    <property type="molecule type" value="Genomic_DNA"/>
</dbReference>
<dbReference type="PANTHER" id="PTHR35702:SF1">
    <property type="entry name" value="EXPRESSED PROTEIN"/>
    <property type="match status" value="1"/>
</dbReference>
<dbReference type="Proteomes" id="UP001177003">
    <property type="component" value="Chromosome 5"/>
</dbReference>